<keyword evidence="7 8" id="KW-0472">Membrane</keyword>
<evidence type="ECO:0000256" key="7">
    <source>
        <dbReference type="ARBA" id="ARBA00023136"/>
    </source>
</evidence>
<evidence type="ECO:0000256" key="5">
    <source>
        <dbReference type="ARBA" id="ARBA00022692"/>
    </source>
</evidence>
<keyword evidence="6 8" id="KW-1133">Transmembrane helix</keyword>
<evidence type="ECO:0000256" key="2">
    <source>
        <dbReference type="ARBA" id="ARBA00006669"/>
    </source>
</evidence>
<feature type="transmembrane region" description="Helical" evidence="8">
    <location>
        <begin position="61"/>
        <end position="79"/>
    </location>
</feature>
<feature type="transmembrane region" description="Helical" evidence="8">
    <location>
        <begin position="202"/>
        <end position="219"/>
    </location>
</feature>
<dbReference type="PANTHER" id="PTHR36122">
    <property type="entry name" value="NICOTINAMIDE RIBOSIDE TRANSPORTER PNUC"/>
    <property type="match status" value="1"/>
</dbReference>
<dbReference type="Pfam" id="PF04973">
    <property type="entry name" value="NMN_transporter"/>
    <property type="match status" value="1"/>
</dbReference>
<dbReference type="GO" id="GO:0005886">
    <property type="term" value="C:plasma membrane"/>
    <property type="evidence" value="ECO:0007669"/>
    <property type="project" value="UniProtKB-SubCell"/>
</dbReference>
<reference evidence="9" key="2">
    <citation type="journal article" date="2021" name="PeerJ">
        <title>Extensive microbial diversity within the chicken gut microbiome revealed by metagenomics and culture.</title>
        <authorList>
            <person name="Gilroy R."/>
            <person name="Ravi A."/>
            <person name="Getino M."/>
            <person name="Pursley I."/>
            <person name="Horton D.L."/>
            <person name="Alikhan N.F."/>
            <person name="Baker D."/>
            <person name="Gharbi K."/>
            <person name="Hall N."/>
            <person name="Watson M."/>
            <person name="Adriaenssens E.M."/>
            <person name="Foster-Nyarko E."/>
            <person name="Jarju S."/>
            <person name="Secka A."/>
            <person name="Antonio M."/>
            <person name="Oren A."/>
            <person name="Chaudhuri R.R."/>
            <person name="La Ragione R."/>
            <person name="Hildebrand F."/>
            <person name="Pallen M.J."/>
        </authorList>
    </citation>
    <scope>NUCLEOTIDE SEQUENCE</scope>
    <source>
        <strain evidence="9">6276</strain>
    </source>
</reference>
<reference evidence="9" key="1">
    <citation type="submission" date="2020-10" db="EMBL/GenBank/DDBJ databases">
        <authorList>
            <person name="Gilroy R."/>
        </authorList>
    </citation>
    <scope>NUCLEOTIDE SEQUENCE</scope>
    <source>
        <strain evidence="9">6276</strain>
    </source>
</reference>
<evidence type="ECO:0000256" key="1">
    <source>
        <dbReference type="ARBA" id="ARBA00004651"/>
    </source>
</evidence>
<gene>
    <name evidence="9" type="ORF">IAC10_11085</name>
</gene>
<comment type="similarity">
    <text evidence="2">Belongs to the nicotinamide ribonucleoside (NR) uptake permease (TC 4.B.1) family.</text>
</comment>
<evidence type="ECO:0000313" key="9">
    <source>
        <dbReference type="EMBL" id="HIS37151.1"/>
    </source>
</evidence>
<dbReference type="AlphaFoldDB" id="A0A9D1F076"/>
<feature type="transmembrane region" description="Helical" evidence="8">
    <location>
        <begin position="26"/>
        <end position="54"/>
    </location>
</feature>
<evidence type="ECO:0000256" key="4">
    <source>
        <dbReference type="ARBA" id="ARBA00022475"/>
    </source>
</evidence>
<evidence type="ECO:0000256" key="3">
    <source>
        <dbReference type="ARBA" id="ARBA00022448"/>
    </source>
</evidence>
<feature type="transmembrane region" description="Helical" evidence="8">
    <location>
        <begin position="85"/>
        <end position="105"/>
    </location>
</feature>
<dbReference type="InterPro" id="IPR006419">
    <property type="entry name" value="NMN_transpt_PnuC"/>
</dbReference>
<keyword evidence="3" id="KW-0813">Transport</keyword>
<sequence length="230" mass="26413">MNICDFIKREFTGFGKYERIFFPLEILLIIFISFLTGDSKIALVSAICGISYTILAGKGKISCYFIGLTGTLCYAYIAYKNHLYGNLFLYILFYFPMQIVGIFKWKKHLKKDSQEIIKTKMTGTENIIFFTAVITGSVLLALILKQFGDATPFIDAVTTIFSIGGLILTIKRCIEQWYVWIIVNGLSVIMWIQAYINGSNCLATVIMWLTYFILAFYFLHNWKKEVSFDI</sequence>
<dbReference type="PANTHER" id="PTHR36122:SF2">
    <property type="entry name" value="NICOTINAMIDE RIBOSIDE TRANSPORTER PNUC"/>
    <property type="match status" value="1"/>
</dbReference>
<dbReference type="GO" id="GO:0034257">
    <property type="term" value="F:nicotinamide riboside transmembrane transporter activity"/>
    <property type="evidence" value="ECO:0007669"/>
    <property type="project" value="InterPro"/>
</dbReference>
<proteinExistence type="inferred from homology"/>
<evidence type="ECO:0000256" key="8">
    <source>
        <dbReference type="SAM" id="Phobius"/>
    </source>
</evidence>
<name>A0A9D1F076_9BACT</name>
<comment type="subcellular location">
    <subcellularLocation>
        <location evidence="1">Cell membrane</location>
        <topology evidence="1">Multi-pass membrane protein</topology>
    </subcellularLocation>
</comment>
<feature type="transmembrane region" description="Helical" evidence="8">
    <location>
        <begin position="126"/>
        <end position="144"/>
    </location>
</feature>
<dbReference type="NCBIfam" id="TIGR01528">
    <property type="entry name" value="NMN_trans_PnuC"/>
    <property type="match status" value="1"/>
</dbReference>
<protein>
    <submittedName>
        <fullName evidence="9">Nicotinamide mononucleotide transporter</fullName>
    </submittedName>
</protein>
<organism evidence="9 10">
    <name type="scientific">Candidatus Scatousia excrementigallinarum</name>
    <dbReference type="NCBI Taxonomy" id="2840935"/>
    <lineage>
        <taxon>Bacteria</taxon>
        <taxon>Candidatus Scatousia</taxon>
    </lineage>
</organism>
<evidence type="ECO:0000313" key="10">
    <source>
        <dbReference type="Proteomes" id="UP000823928"/>
    </source>
</evidence>
<evidence type="ECO:0000256" key="6">
    <source>
        <dbReference type="ARBA" id="ARBA00022989"/>
    </source>
</evidence>
<dbReference type="Proteomes" id="UP000823928">
    <property type="component" value="Unassembled WGS sequence"/>
</dbReference>
<feature type="transmembrane region" description="Helical" evidence="8">
    <location>
        <begin position="150"/>
        <end position="170"/>
    </location>
</feature>
<accession>A0A9D1F076</accession>
<feature type="transmembrane region" description="Helical" evidence="8">
    <location>
        <begin position="177"/>
        <end position="196"/>
    </location>
</feature>
<dbReference type="EMBL" id="DVIU01000217">
    <property type="protein sequence ID" value="HIS37151.1"/>
    <property type="molecule type" value="Genomic_DNA"/>
</dbReference>
<keyword evidence="5 8" id="KW-0812">Transmembrane</keyword>
<keyword evidence="4" id="KW-1003">Cell membrane</keyword>
<comment type="caution">
    <text evidence="9">The sequence shown here is derived from an EMBL/GenBank/DDBJ whole genome shotgun (WGS) entry which is preliminary data.</text>
</comment>